<dbReference type="SMART" id="SM00825">
    <property type="entry name" value="PKS_KS"/>
    <property type="match status" value="1"/>
</dbReference>
<evidence type="ECO:0000256" key="4">
    <source>
        <dbReference type="RuleBase" id="RU003694"/>
    </source>
</evidence>
<dbReference type="Pfam" id="PF02801">
    <property type="entry name" value="Ketoacyl-synt_C"/>
    <property type="match status" value="1"/>
</dbReference>
<evidence type="ECO:0000259" key="5">
    <source>
        <dbReference type="PROSITE" id="PS52004"/>
    </source>
</evidence>
<dbReference type="NCBIfam" id="NF005589">
    <property type="entry name" value="PRK07314.1"/>
    <property type="match status" value="1"/>
</dbReference>
<dbReference type="PROSITE" id="PS00606">
    <property type="entry name" value="KS3_1"/>
    <property type="match status" value="1"/>
</dbReference>
<reference evidence="7" key="1">
    <citation type="journal article" date="2019" name="Int. J. Syst. Evol. Microbiol.">
        <title>The Global Catalogue of Microorganisms (GCM) 10K type strain sequencing project: providing services to taxonomists for standard genome sequencing and annotation.</title>
        <authorList>
            <consortium name="The Broad Institute Genomics Platform"/>
            <consortium name="The Broad Institute Genome Sequencing Center for Infectious Disease"/>
            <person name="Wu L."/>
            <person name="Ma J."/>
        </authorList>
    </citation>
    <scope>NUCLEOTIDE SEQUENCE [LARGE SCALE GENOMIC DNA]</scope>
    <source>
        <strain evidence="7">JCM 9088</strain>
    </source>
</reference>
<proteinExistence type="inferred from homology"/>
<evidence type="ECO:0000313" key="7">
    <source>
        <dbReference type="Proteomes" id="UP001500403"/>
    </source>
</evidence>
<dbReference type="PROSITE" id="PS52004">
    <property type="entry name" value="KS3_2"/>
    <property type="match status" value="1"/>
</dbReference>
<sequence>MPDRHLRGLPVSFSCRVPDDGLSAAAGKGLGWRTDRFIQLALVAALEAVDDAGLQPADWDAVRVGVVIGAGGGSLDTMPKVCEAIAESRYRAVSPTAVPRSQPNMAAGEVAISLGARGPTLSVSTACASGATAIGVSRMLLDTGACDLVIAGGSDSACNPVGAVTFWRMGALSTRAHDPAGASRPFDADRDGFVLGEGAGVLVLERADHAQARRARAYARLTGHASTADAYHPTAPHPRGEGALRALRLALADAGLQAQDIDHVNAHGTSTPLNDEVEARVLRQAFPASPPVTATKSILGHTLGGAGAIEAVCCVLALERQTIHPTANLDRLGDGIDLDVVTGGPRAHSMAAVASNSFGFGGQNTVLIFQQP</sequence>
<keyword evidence="2 4" id="KW-0808">Transferase</keyword>
<name>A0ABP6K3R5_9ACTN</name>
<dbReference type="SUPFAM" id="SSF53901">
    <property type="entry name" value="Thiolase-like"/>
    <property type="match status" value="2"/>
</dbReference>
<keyword evidence="7" id="KW-1185">Reference proteome</keyword>
<gene>
    <name evidence="6" type="ORF">GCM10010446_61350</name>
</gene>
<feature type="domain" description="Ketosynthase family 3 (KS3)" evidence="5">
    <location>
        <begin position="1"/>
        <end position="371"/>
    </location>
</feature>
<protein>
    <submittedName>
        <fullName evidence="6">Beta-ketoacyl-[acyl-carrier-protein] synthase family protein</fullName>
    </submittedName>
</protein>
<comment type="similarity">
    <text evidence="1 4">Belongs to the thiolase-like superfamily. Beta-ketoacyl-ACP synthases family.</text>
</comment>
<dbReference type="Proteomes" id="UP001500403">
    <property type="component" value="Unassembled WGS sequence"/>
</dbReference>
<dbReference type="PANTHER" id="PTHR11712:SF347">
    <property type="entry name" value="BETA KETOACYL-ACYL CARRIER PROTEIN SYNTHASE"/>
    <property type="match status" value="1"/>
</dbReference>
<dbReference type="PANTHER" id="PTHR11712">
    <property type="entry name" value="POLYKETIDE SYNTHASE-RELATED"/>
    <property type="match status" value="1"/>
</dbReference>
<dbReference type="InterPro" id="IPR020841">
    <property type="entry name" value="PKS_Beta-ketoAc_synthase_dom"/>
</dbReference>
<dbReference type="Pfam" id="PF00109">
    <property type="entry name" value="ketoacyl-synt"/>
    <property type="match status" value="1"/>
</dbReference>
<accession>A0ABP6K3R5</accession>
<dbReference type="InterPro" id="IPR000794">
    <property type="entry name" value="Beta-ketoacyl_synthase"/>
</dbReference>
<dbReference type="InterPro" id="IPR014030">
    <property type="entry name" value="Ketoacyl_synth_N"/>
</dbReference>
<keyword evidence="3" id="KW-0012">Acyltransferase</keyword>
<comment type="caution">
    <text evidence="6">The sequence shown here is derived from an EMBL/GenBank/DDBJ whole genome shotgun (WGS) entry which is preliminary data.</text>
</comment>
<dbReference type="Gene3D" id="3.40.47.10">
    <property type="match status" value="1"/>
</dbReference>
<evidence type="ECO:0000256" key="3">
    <source>
        <dbReference type="ARBA" id="ARBA00023315"/>
    </source>
</evidence>
<evidence type="ECO:0000313" key="6">
    <source>
        <dbReference type="EMBL" id="GAA2967313.1"/>
    </source>
</evidence>
<dbReference type="InterPro" id="IPR014031">
    <property type="entry name" value="Ketoacyl_synth_C"/>
</dbReference>
<evidence type="ECO:0000256" key="2">
    <source>
        <dbReference type="ARBA" id="ARBA00022679"/>
    </source>
</evidence>
<dbReference type="CDD" id="cd00834">
    <property type="entry name" value="KAS_I_II"/>
    <property type="match status" value="1"/>
</dbReference>
<evidence type="ECO:0000256" key="1">
    <source>
        <dbReference type="ARBA" id="ARBA00008467"/>
    </source>
</evidence>
<dbReference type="EMBL" id="BAAAUD010000060">
    <property type="protein sequence ID" value="GAA2967313.1"/>
    <property type="molecule type" value="Genomic_DNA"/>
</dbReference>
<dbReference type="InterPro" id="IPR016039">
    <property type="entry name" value="Thiolase-like"/>
</dbReference>
<dbReference type="InterPro" id="IPR018201">
    <property type="entry name" value="Ketoacyl_synth_AS"/>
</dbReference>
<organism evidence="6 7">
    <name type="scientific">Streptomyces enissocaesilis</name>
    <dbReference type="NCBI Taxonomy" id="332589"/>
    <lineage>
        <taxon>Bacteria</taxon>
        <taxon>Bacillati</taxon>
        <taxon>Actinomycetota</taxon>
        <taxon>Actinomycetes</taxon>
        <taxon>Kitasatosporales</taxon>
        <taxon>Streptomycetaceae</taxon>
        <taxon>Streptomyces</taxon>
        <taxon>Streptomyces rochei group</taxon>
    </lineage>
</organism>